<dbReference type="RefSeq" id="WP_233708818.1">
    <property type="nucleotide sequence ID" value="NZ_FZML01000010.1"/>
</dbReference>
<evidence type="ECO:0000259" key="1">
    <source>
        <dbReference type="Pfam" id="PF03235"/>
    </source>
</evidence>
<dbReference type="AlphaFoldDB" id="A0A377PUZ7"/>
<name>A0A377PUZ7_9HELI</name>
<sequence>MNPNKTIKEFFEGEKQYTIPVYQRAYSWDEKQWNDFLEDLLEATKGDNHYFFGNVLLEKTDENKTNGIDIIDGQQRITTIIIFARALINALEQKAKNQRLDEEKSNEEFLRYIKEDFLIYRSKPKLQAVEYDRDYFKDVIIQNDNNKHNPQTPSQERIKKAKEFFTKELEKRGSQEILALFKALENAEILSVPFTNKKDSVLMFELQNNRGKDLTNLEKLKSYLAYQIYTYCDKETAETKLREITDIFKEIYRLINAIKNNEDSILNWFNISKFGFEYRENDNEKNYKKEYKRATETKSNEEKIAWIENYVKELKNAFVNFKEFEGSKSVYKDYLLYLNVWEIYPFILKAYRIFKGEQELEQVFKALEIIALRDKLVRTRADLASRLNSVLKNFNSVESLILGLQKICSDEWRYWSDGNFSNGLINIYKENDKKSLPTY</sequence>
<keyword evidence="3" id="KW-1185">Reference proteome</keyword>
<dbReference type="InterPro" id="IPR004919">
    <property type="entry name" value="GmrSD_N"/>
</dbReference>
<dbReference type="PANTHER" id="PTHR35149">
    <property type="entry name" value="SLL5132 PROTEIN"/>
    <property type="match status" value="1"/>
</dbReference>
<dbReference type="PANTHER" id="PTHR35149:SF2">
    <property type="entry name" value="DUF262 DOMAIN-CONTAINING PROTEIN"/>
    <property type="match status" value="1"/>
</dbReference>
<accession>A0A377PUZ7</accession>
<evidence type="ECO:0000313" key="2">
    <source>
        <dbReference type="EMBL" id="STQ86299.1"/>
    </source>
</evidence>
<organism evidence="2 3">
    <name type="scientific">Helicobacter muridarum</name>
    <dbReference type="NCBI Taxonomy" id="216"/>
    <lineage>
        <taxon>Bacteria</taxon>
        <taxon>Pseudomonadati</taxon>
        <taxon>Campylobacterota</taxon>
        <taxon>Epsilonproteobacteria</taxon>
        <taxon>Campylobacterales</taxon>
        <taxon>Helicobacteraceae</taxon>
        <taxon>Helicobacter</taxon>
    </lineage>
</organism>
<dbReference type="Proteomes" id="UP000255139">
    <property type="component" value="Unassembled WGS sequence"/>
</dbReference>
<protein>
    <submittedName>
        <fullName evidence="2">RloF</fullName>
    </submittedName>
</protein>
<reference evidence="2 3" key="1">
    <citation type="submission" date="2018-06" db="EMBL/GenBank/DDBJ databases">
        <authorList>
            <consortium name="Pathogen Informatics"/>
            <person name="Doyle S."/>
        </authorList>
    </citation>
    <scope>NUCLEOTIDE SEQUENCE [LARGE SCALE GENOMIC DNA]</scope>
    <source>
        <strain evidence="2 3">NCTC12714</strain>
    </source>
</reference>
<evidence type="ECO:0000313" key="3">
    <source>
        <dbReference type="Proteomes" id="UP000255139"/>
    </source>
</evidence>
<feature type="domain" description="GmrSD restriction endonucleases N-terminal" evidence="1">
    <location>
        <begin position="7"/>
        <end position="224"/>
    </location>
</feature>
<dbReference type="EMBL" id="UGJE01000002">
    <property type="protein sequence ID" value="STQ86299.1"/>
    <property type="molecule type" value="Genomic_DNA"/>
</dbReference>
<dbReference type="Pfam" id="PF03235">
    <property type="entry name" value="GmrSD_N"/>
    <property type="match status" value="1"/>
</dbReference>
<gene>
    <name evidence="2" type="ORF">NCTC12714_01104</name>
</gene>
<proteinExistence type="predicted"/>